<reference evidence="1 2" key="1">
    <citation type="submission" date="2018-07" db="EMBL/GenBank/DDBJ databases">
        <title>Genomic Encyclopedia of Type Strains, Phase IV (KMG-IV): sequencing the most valuable type-strain genomes for metagenomic binning, comparative biology and taxonomic classification.</title>
        <authorList>
            <person name="Goeker M."/>
        </authorList>
    </citation>
    <scope>NUCLEOTIDE SEQUENCE [LARGE SCALE GENOMIC DNA]</scope>
    <source>
        <strain evidence="1 2">DSM 101478</strain>
    </source>
</reference>
<organism evidence="1 2">
    <name type="scientific">Marinirhabdus gelatinilytica</name>
    <dbReference type="NCBI Taxonomy" id="1703343"/>
    <lineage>
        <taxon>Bacteria</taxon>
        <taxon>Pseudomonadati</taxon>
        <taxon>Bacteroidota</taxon>
        <taxon>Flavobacteriia</taxon>
        <taxon>Flavobacteriales</taxon>
        <taxon>Flavobacteriaceae</taxon>
    </lineage>
</organism>
<sequence>MEGLNYTIIVNKLKENVMTVDKALQGGMMKNGQ</sequence>
<accession>A0A370QMG5</accession>
<comment type="caution">
    <text evidence="1">The sequence shown here is derived from an EMBL/GenBank/DDBJ whole genome shotgun (WGS) entry which is preliminary data.</text>
</comment>
<proteinExistence type="predicted"/>
<dbReference type="Proteomes" id="UP000255317">
    <property type="component" value="Unassembled WGS sequence"/>
</dbReference>
<keyword evidence="2" id="KW-1185">Reference proteome</keyword>
<dbReference type="AlphaFoldDB" id="A0A370QMG5"/>
<evidence type="ECO:0000313" key="2">
    <source>
        <dbReference type="Proteomes" id="UP000255317"/>
    </source>
</evidence>
<evidence type="ECO:0000313" key="1">
    <source>
        <dbReference type="EMBL" id="RDK89220.1"/>
    </source>
</evidence>
<gene>
    <name evidence="1" type="ORF">C8D94_1011101</name>
</gene>
<name>A0A370QMG5_9FLAO</name>
<dbReference type="EMBL" id="QRAO01000001">
    <property type="protein sequence ID" value="RDK89220.1"/>
    <property type="molecule type" value="Genomic_DNA"/>
</dbReference>
<protein>
    <submittedName>
        <fullName evidence="1">Uncharacterized protein</fullName>
    </submittedName>
</protein>